<dbReference type="InterPro" id="IPR013525">
    <property type="entry name" value="ABC2_TM"/>
</dbReference>
<dbReference type="InterPro" id="IPR026082">
    <property type="entry name" value="ABCA"/>
</dbReference>
<evidence type="ECO:0000313" key="15">
    <source>
        <dbReference type="Proteomes" id="UP000532437"/>
    </source>
</evidence>
<feature type="transmembrane region" description="Helical" evidence="12">
    <location>
        <begin position="422"/>
        <end position="440"/>
    </location>
</feature>
<evidence type="ECO:0000256" key="3">
    <source>
        <dbReference type="ARBA" id="ARBA00022692"/>
    </source>
</evidence>
<feature type="transmembrane region" description="Helical" evidence="12">
    <location>
        <begin position="1400"/>
        <end position="1422"/>
    </location>
</feature>
<evidence type="ECO:0000256" key="5">
    <source>
        <dbReference type="ARBA" id="ARBA00022741"/>
    </source>
</evidence>
<dbReference type="Gene3D" id="3.40.50.300">
    <property type="entry name" value="P-loop containing nucleotide triphosphate hydrolases"/>
    <property type="match status" value="2"/>
</dbReference>
<dbReference type="PROSITE" id="PS50893">
    <property type="entry name" value="ABC_TRANSPORTER_2"/>
    <property type="match status" value="2"/>
</dbReference>
<evidence type="ECO:0000313" key="14">
    <source>
        <dbReference type="EMBL" id="NWT50956.1"/>
    </source>
</evidence>
<feature type="transmembrane region" description="Helical" evidence="12">
    <location>
        <begin position="1283"/>
        <end position="1303"/>
    </location>
</feature>
<evidence type="ECO:0000256" key="10">
    <source>
        <dbReference type="ARBA" id="ARBA00023136"/>
    </source>
</evidence>
<feature type="transmembrane region" description="Helical" evidence="12">
    <location>
        <begin position="388"/>
        <end position="410"/>
    </location>
</feature>
<evidence type="ECO:0000256" key="4">
    <source>
        <dbReference type="ARBA" id="ARBA00022737"/>
    </source>
</evidence>
<dbReference type="PANTHER" id="PTHR19229">
    <property type="entry name" value="ATP-BINDING CASSETTE TRANSPORTER SUBFAMILY A ABCA"/>
    <property type="match status" value="1"/>
</dbReference>
<feature type="transmembrane region" description="Helical" evidence="12">
    <location>
        <begin position="359"/>
        <end position="382"/>
    </location>
</feature>
<keyword evidence="5" id="KW-0547">Nucleotide-binding</keyword>
<feature type="non-terminal residue" evidence="14">
    <location>
        <position position="1"/>
    </location>
</feature>
<dbReference type="GO" id="GO:0032376">
    <property type="term" value="P:positive regulation of cholesterol transport"/>
    <property type="evidence" value="ECO:0007669"/>
    <property type="project" value="UniProtKB-ARBA"/>
</dbReference>
<dbReference type="Pfam" id="PF23321">
    <property type="entry name" value="R1_ABCA1"/>
    <property type="match status" value="1"/>
</dbReference>
<reference evidence="14 15" key="1">
    <citation type="submission" date="2019-09" db="EMBL/GenBank/DDBJ databases">
        <title>Bird 10,000 Genomes (B10K) Project - Family phase.</title>
        <authorList>
            <person name="Zhang G."/>
        </authorList>
    </citation>
    <scope>NUCLEOTIDE SEQUENCE [LARGE SCALE GENOMIC DNA]</scope>
    <source>
        <strain evidence="14">B10K-DU-002-60</strain>
        <tissue evidence="14">Muscle</tissue>
    </source>
</reference>
<evidence type="ECO:0000256" key="8">
    <source>
        <dbReference type="ARBA" id="ARBA00022989"/>
    </source>
</evidence>
<comment type="caution">
    <text evidence="14">The sequence shown here is derived from an EMBL/GenBank/DDBJ whole genome shotgun (WGS) entry which is preliminary data.</text>
</comment>
<evidence type="ECO:0000256" key="12">
    <source>
        <dbReference type="SAM" id="Phobius"/>
    </source>
</evidence>
<dbReference type="EMBL" id="VZRG01000164">
    <property type="protein sequence ID" value="NWT50956.1"/>
    <property type="molecule type" value="Genomic_DNA"/>
</dbReference>
<keyword evidence="11" id="KW-0968">Cytoplasmic vesicle</keyword>
<dbReference type="GO" id="GO:0005319">
    <property type="term" value="F:lipid transporter activity"/>
    <property type="evidence" value="ECO:0007669"/>
    <property type="project" value="TreeGrafter"/>
</dbReference>
<feature type="transmembrane region" description="Helical" evidence="12">
    <location>
        <begin position="1315"/>
        <end position="1342"/>
    </location>
</feature>
<dbReference type="InterPro" id="IPR003439">
    <property type="entry name" value="ABC_transporter-like_ATP-bd"/>
</dbReference>
<dbReference type="SUPFAM" id="SSF52540">
    <property type="entry name" value="P-loop containing nucleoside triphosphate hydrolases"/>
    <property type="match status" value="2"/>
</dbReference>
<dbReference type="CDD" id="cd03263">
    <property type="entry name" value="ABC_subfamily_A"/>
    <property type="match status" value="2"/>
</dbReference>
<keyword evidence="8 12" id="KW-1133">Transmembrane helix</keyword>
<keyword evidence="10 12" id="KW-0472">Membrane</keyword>
<keyword evidence="3 12" id="KW-0812">Transmembrane</keyword>
<feature type="domain" description="ABC transporter" evidence="13">
    <location>
        <begin position="1465"/>
        <end position="1703"/>
    </location>
</feature>
<dbReference type="InterPro" id="IPR017871">
    <property type="entry name" value="ABC_transporter-like_CS"/>
</dbReference>
<evidence type="ECO:0000256" key="7">
    <source>
        <dbReference type="ARBA" id="ARBA00022967"/>
    </source>
</evidence>
<dbReference type="FunFam" id="3.40.50.300:FF:000298">
    <property type="entry name" value="ATP-binding cassette sub-family A member 12"/>
    <property type="match status" value="1"/>
</dbReference>
<dbReference type="Proteomes" id="UP000532437">
    <property type="component" value="Unassembled WGS sequence"/>
</dbReference>
<comment type="subcellular location">
    <subcellularLocation>
        <location evidence="1">Cytoplasmic vesicle membrane</location>
        <topology evidence="1">Multi-pass membrane protein</topology>
    </subcellularLocation>
</comment>
<feature type="transmembrane region" description="Helical" evidence="12">
    <location>
        <begin position="968"/>
        <end position="987"/>
    </location>
</feature>
<dbReference type="GO" id="GO:0030659">
    <property type="term" value="C:cytoplasmic vesicle membrane"/>
    <property type="evidence" value="ECO:0007669"/>
    <property type="project" value="UniProtKB-SubCell"/>
</dbReference>
<evidence type="ECO:0000259" key="13">
    <source>
        <dbReference type="PROSITE" id="PS50893"/>
    </source>
</evidence>
<protein>
    <submittedName>
        <fullName evidence="14">ABCAD protein</fullName>
    </submittedName>
</protein>
<keyword evidence="6" id="KW-0067">ATP-binding</keyword>
<dbReference type="InterPro" id="IPR027417">
    <property type="entry name" value="P-loop_NTPase"/>
</dbReference>
<keyword evidence="2" id="KW-0813">Transport</keyword>
<dbReference type="FunFam" id="3.40.50.300:FF:000689">
    <property type="entry name" value="ATP binding cassette subfamily A member 12"/>
    <property type="match status" value="1"/>
</dbReference>
<dbReference type="InterPro" id="IPR003593">
    <property type="entry name" value="AAA+_ATPase"/>
</dbReference>
<evidence type="ECO:0000256" key="2">
    <source>
        <dbReference type="ARBA" id="ARBA00022448"/>
    </source>
</evidence>
<feature type="non-terminal residue" evidence="14">
    <location>
        <position position="1780"/>
    </location>
</feature>
<keyword evidence="4" id="KW-0677">Repeat</keyword>
<sequence>PFCLKLYQEILQAPNGALLWTFLKPLLHGKILYNSNINMIDLVMEKANFTFDFVENLKTYSETWLRMSEVFKTSGNVLTVSRLQEALQNNFVKHFIESNLDIDMEKLLKKMQAYETMTNKMLNSSASKQIDLLTQLVVNISSCVLLDRFQPFDSVEKLEEKAHELMQENNLLASIIFDTPEDKKQNSSNLLPRHISYTIRTSVLYSMRTDLIKNPTWKSHPHKLPADGFKYNHVFIPLQDMIERAIISVQTGRDTLETAVQVQAMPYPCHTSDLFLNNIGFFFPLMMMLTWMVSVAGMVRKLVYEREIHLEEYMKTMGVYPAIHFFAWFLENVIVLTVSSCALAIILKASGIFAYSNGFLIFLFLLEFGVTVIMLSYFLGAFFSSADTAALCASLVYMISFLPYIVLLVLQNQLSFTNQIIMCLLSTTAFGQGIFFITYFEGQEIGIQWDNLHQSMAQGGYMTFGWMCWMMFFDSILYFVGGWYFSNIIPGKFGLKNRWYFPFTVSYWKNLCGTERSKRHYLNSNMFFFNENFQEKDSATYLFCCSSPHRPSTSELERTAIGVVLLSLTKEHVDGQKAAVKDLSLTFHKGQITALLGPNGAGKTTVISLLTGLYPPSSGTIIVDGKDIRTELAAIRAELGVCPQYDVLLNTLTVREHLLLYGSVKAPGWTKQQLNEQVTGALEDVDLSQHQYKPVGALSGGMKRRLSIAISFIGNSKTVVLDEPTSGVDPCSRRSIWDVLLKYKAGCTLIFTTHHLDEAEVLSDRIAILQRGQLRCCGSPSYLRETYGQGHSLTLIKKPSVFEIQDPKHIVQVTSLVQTHIPEAFLKESNGTELTYVIPERADKTSFKGLFQALDQSLQHLHVTGYGISDTTLEEVLVVFLYSTQGSGLLLLVHLTQGFRGSLQGWGVTDTNSLALKHVNSTDELSDLSLVGASSVRGARLVLTQIVALLMKRFHHTRRDWRGSLSNVLLPVLFVALAMALFSVKPLAIDYPSLKLTPRLYKNAESFFRVLGPLPLSSPFLKTYLYSRKNDRVLFTIVINVVTSTQKSKNKAKCSATVFRKCFTYYMYICFQICPSFNTSAPYVKNRKGHILYNLSGFPVEEYLVRSSNKTRYGGWSFGGMKAFELQDKKLNNTKSQPLAKVWYSQKGFHSLPSYLNELNNFILWLNLPSNVDWRQYGITLYSQPYGGALLDEDKIMENVRQCGVALCIMLGFSILTASIGTAIVKDRVSGTKRLQHITGLGYKTYWLANFCCDMLFYMVPVTLCVGVISAFQLTAFTFRKNLAATVLLLILFGYATLPWMYLASRFFSSSDVAFISYISLNFVFGLCTMLMTLLPRLLAIISKVQSFQNIYNILKWAFIIFPQFCLGQGLIELSYNQIKFDLTRNFGIDSYVSPFEMDFLGWIFVEMSLQGTLLLLLRLFLHWDLLQKPRGHCSVNSMDSPSEDVDVEMERQRLFGGRTGNDVLLLYNLRKCYGGFSKKNTAVENISLGIPRGECFGLLGTNGAGKSTTFKMLTGDIIPSAGRAVIRTPTGSEMDIISASSEGILIGYCPQQDALDELLTGWEHLYYYCTLRGIPKQDIHKVAEDLVNRLHLNSHADKLVRTYSAGTKRKLSTAVALVGKPQILLLDEPSSGMDPCSKRYLWKAILKEVQDGCAAVLTSHSMEECEALCTRLAIMVNGAFKCLGSPQHIKNRFGDGYSVKVWLSKEITYRRMILDCLQLHFPGTQFKGQHLNMLEYHVPRSQGCLAELFRVLENQKAFLQIKHYSISQTTLEQVFYHFS</sequence>
<dbReference type="PROSITE" id="PS00211">
    <property type="entry name" value="ABC_TRANSPORTER_1"/>
    <property type="match status" value="1"/>
</dbReference>
<feature type="domain" description="ABC transporter" evidence="13">
    <location>
        <begin position="563"/>
        <end position="796"/>
    </location>
</feature>
<dbReference type="SMART" id="SM00382">
    <property type="entry name" value="AAA"/>
    <property type="match status" value="2"/>
</dbReference>
<feature type="transmembrane region" description="Helical" evidence="12">
    <location>
        <begin position="275"/>
        <end position="299"/>
    </location>
</feature>
<name>A0A7K5P6S5_9CORV</name>
<evidence type="ECO:0000256" key="11">
    <source>
        <dbReference type="ARBA" id="ARBA00023329"/>
    </source>
</evidence>
<dbReference type="Pfam" id="PF00005">
    <property type="entry name" value="ABC_tran"/>
    <property type="match status" value="2"/>
</dbReference>
<dbReference type="GO" id="GO:0140359">
    <property type="term" value="F:ABC-type transporter activity"/>
    <property type="evidence" value="ECO:0007669"/>
    <property type="project" value="InterPro"/>
</dbReference>
<organism evidence="14 15">
    <name type="scientific">Erythrocercus mccallii</name>
    <dbReference type="NCBI Taxonomy" id="107208"/>
    <lineage>
        <taxon>Eukaryota</taxon>
        <taxon>Metazoa</taxon>
        <taxon>Chordata</taxon>
        <taxon>Craniata</taxon>
        <taxon>Vertebrata</taxon>
        <taxon>Euteleostomi</taxon>
        <taxon>Archelosauria</taxon>
        <taxon>Archosauria</taxon>
        <taxon>Dinosauria</taxon>
        <taxon>Saurischia</taxon>
        <taxon>Theropoda</taxon>
        <taxon>Coelurosauria</taxon>
        <taxon>Aves</taxon>
        <taxon>Neognathae</taxon>
        <taxon>Neoaves</taxon>
        <taxon>Telluraves</taxon>
        <taxon>Australaves</taxon>
        <taxon>Passeriformes</taxon>
        <taxon>Corvoidea</taxon>
        <taxon>Dicruridae</taxon>
        <taxon>Erythrocercus</taxon>
    </lineage>
</organism>
<dbReference type="GO" id="GO:0016887">
    <property type="term" value="F:ATP hydrolysis activity"/>
    <property type="evidence" value="ECO:0007669"/>
    <property type="project" value="InterPro"/>
</dbReference>
<keyword evidence="15" id="KW-1185">Reference proteome</keyword>
<gene>
    <name evidence="14" type="primary">Abca13_2</name>
    <name evidence="14" type="ORF">ERYMCC_R03311</name>
</gene>
<proteinExistence type="predicted"/>
<keyword evidence="9" id="KW-0445">Lipid transport</keyword>
<dbReference type="PANTHER" id="PTHR19229:SF113">
    <property type="entry name" value="ATP-BINDING CASSETTE SUB-FAMILY A MEMBER 13"/>
    <property type="match status" value="1"/>
</dbReference>
<feature type="transmembrane region" description="Helical" evidence="12">
    <location>
        <begin position="319"/>
        <end position="347"/>
    </location>
</feature>
<feature type="transmembrane region" description="Helical" evidence="12">
    <location>
        <begin position="1205"/>
        <end position="1225"/>
    </location>
</feature>
<accession>A0A7K5P6S5</accession>
<keyword evidence="7" id="KW-1278">Translocase</keyword>
<feature type="transmembrane region" description="Helical" evidence="12">
    <location>
        <begin position="1354"/>
        <end position="1372"/>
    </location>
</feature>
<dbReference type="GO" id="GO:0005524">
    <property type="term" value="F:ATP binding"/>
    <property type="evidence" value="ECO:0007669"/>
    <property type="project" value="UniProtKB-KW"/>
</dbReference>
<dbReference type="InterPro" id="IPR056264">
    <property type="entry name" value="R2_ABCA1-4-like"/>
</dbReference>
<dbReference type="Pfam" id="PF12698">
    <property type="entry name" value="ABC2_membrane_3"/>
    <property type="match status" value="2"/>
</dbReference>
<feature type="transmembrane region" description="Helical" evidence="12">
    <location>
        <begin position="460"/>
        <end position="485"/>
    </location>
</feature>
<feature type="transmembrane region" description="Helical" evidence="12">
    <location>
        <begin position="1245"/>
        <end position="1271"/>
    </location>
</feature>
<evidence type="ECO:0000256" key="1">
    <source>
        <dbReference type="ARBA" id="ARBA00004439"/>
    </source>
</evidence>
<evidence type="ECO:0000256" key="9">
    <source>
        <dbReference type="ARBA" id="ARBA00023055"/>
    </source>
</evidence>
<evidence type="ECO:0000256" key="6">
    <source>
        <dbReference type="ARBA" id="ARBA00022840"/>
    </source>
</evidence>